<evidence type="ECO:0000256" key="4">
    <source>
        <dbReference type="ARBA" id="ARBA00023277"/>
    </source>
</evidence>
<dbReference type="PANTHER" id="PTHR31297">
    <property type="entry name" value="GLUCAN ENDO-1,6-BETA-GLUCOSIDASE B"/>
    <property type="match status" value="1"/>
</dbReference>
<dbReference type="GO" id="GO:0005576">
    <property type="term" value="C:extracellular region"/>
    <property type="evidence" value="ECO:0007669"/>
    <property type="project" value="TreeGrafter"/>
</dbReference>
<protein>
    <submittedName>
        <fullName evidence="9">Glycoside hydrolase family 5 protein</fullName>
    </submittedName>
</protein>
<dbReference type="EMBL" id="CP051677">
    <property type="protein sequence ID" value="QJD77265.1"/>
    <property type="molecule type" value="Genomic_DNA"/>
</dbReference>
<gene>
    <name evidence="9" type="ORF">HH216_01635</name>
</gene>
<reference evidence="9 10" key="1">
    <citation type="submission" date="2020-04" db="EMBL/GenBank/DDBJ databases">
        <title>Genome sequencing of novel species.</title>
        <authorList>
            <person name="Heo J."/>
            <person name="Kim S.-J."/>
            <person name="Kim J.-S."/>
            <person name="Hong S.-B."/>
            <person name="Kwon S.-W."/>
        </authorList>
    </citation>
    <scope>NUCLEOTIDE SEQUENCE [LARGE SCALE GENOMIC DNA]</scope>
    <source>
        <strain evidence="9 10">CJU-R4</strain>
    </source>
</reference>
<evidence type="ECO:0000256" key="2">
    <source>
        <dbReference type="ARBA" id="ARBA00022801"/>
    </source>
</evidence>
<evidence type="ECO:0000256" key="1">
    <source>
        <dbReference type="ARBA" id="ARBA00005641"/>
    </source>
</evidence>
<evidence type="ECO:0000256" key="3">
    <source>
        <dbReference type="ARBA" id="ARBA00023001"/>
    </source>
</evidence>
<dbReference type="Gene3D" id="3.20.20.80">
    <property type="entry name" value="Glycosidases"/>
    <property type="match status" value="1"/>
</dbReference>
<organism evidence="9 10">
    <name type="scientific">Spirosoma rhododendri</name>
    <dbReference type="NCBI Taxonomy" id="2728024"/>
    <lineage>
        <taxon>Bacteria</taxon>
        <taxon>Pseudomonadati</taxon>
        <taxon>Bacteroidota</taxon>
        <taxon>Cytophagia</taxon>
        <taxon>Cytophagales</taxon>
        <taxon>Cytophagaceae</taxon>
        <taxon>Spirosoma</taxon>
    </lineage>
</organism>
<accession>A0A7L5DGZ8</accession>
<evidence type="ECO:0000256" key="5">
    <source>
        <dbReference type="ARBA" id="ARBA00023295"/>
    </source>
</evidence>
<dbReference type="Pfam" id="PF00150">
    <property type="entry name" value="Cellulase"/>
    <property type="match status" value="1"/>
</dbReference>
<evidence type="ECO:0000313" key="9">
    <source>
        <dbReference type="EMBL" id="QJD77265.1"/>
    </source>
</evidence>
<dbReference type="InterPro" id="IPR050386">
    <property type="entry name" value="Glycosyl_hydrolase_5"/>
</dbReference>
<proteinExistence type="inferred from homology"/>
<dbReference type="PANTHER" id="PTHR31297:SF41">
    <property type="entry name" value="ENDOGLUCANASE, PUTATIVE (AFU_ORTHOLOGUE AFUA_5G01830)-RELATED"/>
    <property type="match status" value="1"/>
</dbReference>
<evidence type="ECO:0000256" key="7">
    <source>
        <dbReference type="RuleBase" id="RU361153"/>
    </source>
</evidence>
<keyword evidence="2 7" id="KW-0378">Hydrolase</keyword>
<name>A0A7L5DGZ8_9BACT</name>
<dbReference type="AlphaFoldDB" id="A0A7L5DGZ8"/>
<evidence type="ECO:0000259" key="8">
    <source>
        <dbReference type="Pfam" id="PF00150"/>
    </source>
</evidence>
<feature type="domain" description="Glycoside hydrolase family 5" evidence="8">
    <location>
        <begin position="52"/>
        <end position="311"/>
    </location>
</feature>
<dbReference type="GO" id="GO:0009986">
    <property type="term" value="C:cell surface"/>
    <property type="evidence" value="ECO:0007669"/>
    <property type="project" value="TreeGrafter"/>
</dbReference>
<dbReference type="InterPro" id="IPR001547">
    <property type="entry name" value="Glyco_hydro_5"/>
</dbReference>
<comment type="similarity">
    <text evidence="1 7">Belongs to the glycosyl hydrolase 5 (cellulase A) family.</text>
</comment>
<dbReference type="KEGG" id="srho:HH216_01635"/>
<dbReference type="GO" id="GO:0008422">
    <property type="term" value="F:beta-glucosidase activity"/>
    <property type="evidence" value="ECO:0007669"/>
    <property type="project" value="TreeGrafter"/>
</dbReference>
<keyword evidence="4" id="KW-0119">Carbohydrate metabolism</keyword>
<keyword evidence="10" id="KW-1185">Reference proteome</keyword>
<dbReference type="Proteomes" id="UP000501128">
    <property type="component" value="Chromosome"/>
</dbReference>
<keyword evidence="6" id="KW-0624">Polysaccharide degradation</keyword>
<keyword evidence="5 7" id="KW-0326">Glycosidase</keyword>
<keyword evidence="3" id="KW-0136">Cellulose degradation</keyword>
<dbReference type="GO" id="GO:0030245">
    <property type="term" value="P:cellulose catabolic process"/>
    <property type="evidence" value="ECO:0007669"/>
    <property type="project" value="UniProtKB-KW"/>
</dbReference>
<evidence type="ECO:0000256" key="6">
    <source>
        <dbReference type="ARBA" id="ARBA00023326"/>
    </source>
</evidence>
<sequence length="366" mass="40166">MKPHIFAYLPPALLLTGLLFRCQPATTDSPMNTPASKPGFYVDGRFLHDPCGTKITLRGINKMNVWTDRAGASFAEIAKTGANCVRIVWLATDEDTKQPTKAADLDNLITKCVAQQMIPIVEVHDATGDWSKLGAMVDYWKRPDIVAVIKKHERYLLVNIANECGDDQVKDDEFIAGYSQAVQQLRQAGIHTPLVIDGTDFGKNLEQLVKVGPPVIQADPDRNLLFSVHTYWPATDGATPAFIRQQFQSAVDAGLPFIVGEFAAYGAYAGINPQTGKPESSCGPKGRINYQTIVSEAQRLDIGWLIWEWGPGNDVDDHLCEIMDLTTNSTFATLKGWGKEVVLAGDNSIQKTAVRSPFLLNGMTCK</sequence>
<evidence type="ECO:0000313" key="10">
    <source>
        <dbReference type="Proteomes" id="UP000501128"/>
    </source>
</evidence>
<dbReference type="RefSeq" id="WP_169549208.1">
    <property type="nucleotide sequence ID" value="NZ_CP051677.1"/>
</dbReference>
<dbReference type="SUPFAM" id="SSF51445">
    <property type="entry name" value="(Trans)glycosidases"/>
    <property type="match status" value="1"/>
</dbReference>
<dbReference type="InterPro" id="IPR017853">
    <property type="entry name" value="GH"/>
</dbReference>